<name>U5EXB1_9DIPT</name>
<dbReference type="GO" id="GO:0005763">
    <property type="term" value="C:mitochondrial small ribosomal subunit"/>
    <property type="evidence" value="ECO:0007669"/>
    <property type="project" value="TreeGrafter"/>
</dbReference>
<dbReference type="Pfam" id="PF01250">
    <property type="entry name" value="Ribosomal_S6"/>
    <property type="match status" value="1"/>
</dbReference>
<dbReference type="PANTHER" id="PTHR21011">
    <property type="entry name" value="MITOCHONDRIAL 28S RIBOSOMAL PROTEIN S6"/>
    <property type="match status" value="1"/>
</dbReference>
<comment type="similarity">
    <text evidence="1">Belongs to the bacterial ribosomal protein bS6 family.</text>
</comment>
<proteinExistence type="evidence at transcript level"/>
<dbReference type="PANTHER" id="PTHR21011:SF1">
    <property type="entry name" value="SMALL RIBOSOMAL SUBUNIT PROTEIN BS6M"/>
    <property type="match status" value="1"/>
</dbReference>
<keyword evidence="4" id="KW-0687">Ribonucleoprotein</keyword>
<reference evidence="4" key="1">
    <citation type="journal article" date="2014" name="Insect Biochem. Mol. Biol.">
        <title>An insight into the sialome of the frog biting fly, Corethrella appendiculata.</title>
        <authorList>
            <person name="Ribeiro J.M.C."/>
            <person name="Chagas A.C."/>
            <person name="Pham V.M."/>
            <person name="Lounibos L.P."/>
            <person name="Calvo E."/>
        </authorList>
    </citation>
    <scope>NUCLEOTIDE SEQUENCE</scope>
    <source>
        <tissue evidence="4">Salivary glands</tissue>
    </source>
</reference>
<dbReference type="AlphaFoldDB" id="U5EXB1"/>
<evidence type="ECO:0000256" key="3">
    <source>
        <dbReference type="ARBA" id="ARBA00035365"/>
    </source>
</evidence>
<dbReference type="CDD" id="cd15465">
    <property type="entry name" value="bS6_mito"/>
    <property type="match status" value="1"/>
</dbReference>
<sequence>MPTYELSMLLRQMSRPEVVSTLRRTADCIFTRGGIIRKIDNLGTKPTPYRMSSHGLVHRTASYFIFTFDTPPHTLDDINEELGRDVDVIRRHVYLTDKEETIPKCTLHEELLPPAYRKDVRDMVQLGQKYKKPKYEFKCGFDYYPFQT</sequence>
<dbReference type="InterPro" id="IPR035980">
    <property type="entry name" value="Ribosomal_bS6_sf"/>
</dbReference>
<evidence type="ECO:0000256" key="1">
    <source>
        <dbReference type="ARBA" id="ARBA00009512"/>
    </source>
</evidence>
<organism evidence="4">
    <name type="scientific">Corethrella appendiculata</name>
    <dbReference type="NCBI Taxonomy" id="1370023"/>
    <lineage>
        <taxon>Eukaryota</taxon>
        <taxon>Metazoa</taxon>
        <taxon>Ecdysozoa</taxon>
        <taxon>Arthropoda</taxon>
        <taxon>Hexapoda</taxon>
        <taxon>Insecta</taxon>
        <taxon>Pterygota</taxon>
        <taxon>Neoptera</taxon>
        <taxon>Endopterygota</taxon>
        <taxon>Diptera</taxon>
        <taxon>Nematocera</taxon>
        <taxon>Culicoidea</taxon>
        <taxon>Chaoboridae</taxon>
        <taxon>Corethrella</taxon>
    </lineage>
</organism>
<dbReference type="InterPro" id="IPR014717">
    <property type="entry name" value="Transl_elong_EF1B/ribsomal_bS6"/>
</dbReference>
<dbReference type="SUPFAM" id="SSF54995">
    <property type="entry name" value="Ribosomal protein S6"/>
    <property type="match status" value="1"/>
</dbReference>
<accession>U5EXB1</accession>
<keyword evidence="4" id="KW-0689">Ribosomal protein</keyword>
<evidence type="ECO:0000313" key="4">
    <source>
        <dbReference type="EMBL" id="JAB58833.1"/>
    </source>
</evidence>
<dbReference type="EMBL" id="GANO01001038">
    <property type="protein sequence ID" value="JAB58833.1"/>
    <property type="molecule type" value="mRNA"/>
</dbReference>
<dbReference type="GO" id="GO:0003735">
    <property type="term" value="F:structural constituent of ribosome"/>
    <property type="evidence" value="ECO:0007669"/>
    <property type="project" value="InterPro"/>
</dbReference>
<protein>
    <recommendedName>
        <fullName evidence="2">Small ribosomal subunit protein bS6m</fullName>
    </recommendedName>
    <alternativeName>
        <fullName evidence="3">28S ribosomal protein S6, mitochondrial</fullName>
    </alternativeName>
</protein>
<dbReference type="FunFam" id="3.30.70.60:FF:000014">
    <property type="entry name" value="28S ribosomal protein S6, mitochondrial"/>
    <property type="match status" value="1"/>
</dbReference>
<dbReference type="GO" id="GO:0070181">
    <property type="term" value="F:small ribosomal subunit rRNA binding"/>
    <property type="evidence" value="ECO:0007669"/>
    <property type="project" value="TreeGrafter"/>
</dbReference>
<dbReference type="InterPro" id="IPR000529">
    <property type="entry name" value="Ribosomal_bS6"/>
</dbReference>
<evidence type="ECO:0000256" key="2">
    <source>
        <dbReference type="ARBA" id="ARBA00035170"/>
    </source>
</evidence>
<dbReference type="GO" id="GO:0006412">
    <property type="term" value="P:translation"/>
    <property type="evidence" value="ECO:0007669"/>
    <property type="project" value="InterPro"/>
</dbReference>
<dbReference type="Gene3D" id="3.30.70.60">
    <property type="match status" value="1"/>
</dbReference>